<evidence type="ECO:0000259" key="1">
    <source>
        <dbReference type="PROSITE" id="PS51186"/>
    </source>
</evidence>
<evidence type="ECO:0000313" key="2">
    <source>
        <dbReference type="EMBL" id="GII81554.1"/>
    </source>
</evidence>
<dbReference type="GO" id="GO:0016747">
    <property type="term" value="F:acyltransferase activity, transferring groups other than amino-acyl groups"/>
    <property type="evidence" value="ECO:0007669"/>
    <property type="project" value="InterPro"/>
</dbReference>
<dbReference type="Pfam" id="PF12746">
    <property type="entry name" value="GNAT_acetyltran"/>
    <property type="match status" value="1"/>
</dbReference>
<dbReference type="AlphaFoldDB" id="A0A919V3B5"/>
<dbReference type="InterPro" id="IPR000182">
    <property type="entry name" value="GNAT_dom"/>
</dbReference>
<name>A0A919V3B5_9ACTN</name>
<proteinExistence type="predicted"/>
<dbReference type="SUPFAM" id="SSF55729">
    <property type="entry name" value="Acyl-CoA N-acyltransferases (Nat)"/>
    <property type="match status" value="1"/>
</dbReference>
<protein>
    <recommendedName>
        <fullName evidence="1">N-acetyltransferase domain-containing protein</fullName>
    </recommendedName>
</protein>
<dbReference type="PROSITE" id="PS51186">
    <property type="entry name" value="GNAT"/>
    <property type="match status" value="1"/>
</dbReference>
<comment type="caution">
    <text evidence="2">The sequence shown here is derived from an EMBL/GenBank/DDBJ whole genome shotgun (WGS) entry which is preliminary data.</text>
</comment>
<organism evidence="2 3">
    <name type="scientific">Sphaerisporangium rufum</name>
    <dbReference type="NCBI Taxonomy" id="1381558"/>
    <lineage>
        <taxon>Bacteria</taxon>
        <taxon>Bacillati</taxon>
        <taxon>Actinomycetota</taxon>
        <taxon>Actinomycetes</taxon>
        <taxon>Streptosporangiales</taxon>
        <taxon>Streptosporangiaceae</taxon>
        <taxon>Sphaerisporangium</taxon>
    </lineage>
</organism>
<dbReference type="InterPro" id="IPR027365">
    <property type="entry name" value="GNAT_acetyltra_YdfB-like"/>
</dbReference>
<dbReference type="Proteomes" id="UP000655287">
    <property type="component" value="Unassembled WGS sequence"/>
</dbReference>
<dbReference type="EMBL" id="BOOU01000101">
    <property type="protein sequence ID" value="GII81554.1"/>
    <property type="molecule type" value="Genomic_DNA"/>
</dbReference>
<evidence type="ECO:0000313" key="3">
    <source>
        <dbReference type="Proteomes" id="UP000655287"/>
    </source>
</evidence>
<accession>A0A919V3B5</accession>
<dbReference type="InterPro" id="IPR016181">
    <property type="entry name" value="Acyl_CoA_acyltransferase"/>
</dbReference>
<reference evidence="2" key="1">
    <citation type="submission" date="2021-01" db="EMBL/GenBank/DDBJ databases">
        <title>Whole genome shotgun sequence of Sphaerisporangium rufum NBRC 109079.</title>
        <authorList>
            <person name="Komaki H."/>
            <person name="Tamura T."/>
        </authorList>
    </citation>
    <scope>NUCLEOTIDE SEQUENCE</scope>
    <source>
        <strain evidence="2">NBRC 109079</strain>
    </source>
</reference>
<keyword evidence="3" id="KW-1185">Reference proteome</keyword>
<dbReference type="Gene3D" id="3.40.630.30">
    <property type="match status" value="1"/>
</dbReference>
<sequence length="232" mass="24131">MARVPVTFPRRGAVTVVVSPGSWLCPAGWTGIVTLGGAALATVPEAGLVDPVRRVLLADLGGTGVELSGLSARLPVHDVLGPATLAYLDADDFVSAHIDAGVERLPADDCDVARLVAAVDDQDADESGVDEVDSAVWAIREGRKVIAAAGYRSWSDGVAHLSVLVDAERRGRGLARLVASAAVAEALAEGLLPQWKARPEPSRRVARALGFRELGSQLSLLLRPPAGSAGRR</sequence>
<feature type="domain" description="N-acetyltransferase" evidence="1">
    <location>
        <begin position="102"/>
        <end position="232"/>
    </location>
</feature>
<gene>
    <name evidence="2" type="ORF">Sru01_65360</name>
</gene>